<name>A0A8I1DKY6_BURCE</name>
<evidence type="ECO:0000313" key="3">
    <source>
        <dbReference type="EMBL" id="MBH9695738.1"/>
    </source>
</evidence>
<dbReference type="AlphaFoldDB" id="A0A8I1DKY6"/>
<accession>A0A8I1DKY6</accession>
<dbReference type="CDD" id="cd11541">
    <property type="entry name" value="NTP-PPase_u4"/>
    <property type="match status" value="1"/>
</dbReference>
<evidence type="ECO:0000259" key="2">
    <source>
        <dbReference type="Pfam" id="PF18722"/>
    </source>
</evidence>
<comment type="caution">
    <text evidence="3">The sequence shown here is derived from an EMBL/GenBank/DDBJ whole genome shotgun (WGS) entry which is preliminary data.</text>
</comment>
<dbReference type="Pfam" id="PF03819">
    <property type="entry name" value="MazG"/>
    <property type="match status" value="1"/>
</dbReference>
<sequence>MLFSTYQQEAEKTDQTEARGADAMTGIMVPLLGLAGETGTLLTEYKKYLRDGTAYRIFNEKIAEELGDILWYVSTIATKQGLDLELIARSNIAKITDRWHENSSPLFGPKLFDDGRPENEQFPRQFDVVVSAVTDDDGKERILLSLNGNPLGDPVRDNTYEDDGYRLHDVFHLSYVAVLGWSPVMRKLFGRKRKSDPLLDENEDGGRAQVIDEAISALVFEEARKTSFFADVPSLDYELLRTIKGLTARLEVARCSGRQWETAILSGFDVWRALRERRSGTIRCDLIEGMIKLI</sequence>
<dbReference type="InterPro" id="IPR041407">
    <property type="entry name" value="MazG_C"/>
</dbReference>
<dbReference type="SUPFAM" id="SSF101386">
    <property type="entry name" value="all-alpha NTP pyrophosphatases"/>
    <property type="match status" value="1"/>
</dbReference>
<dbReference type="RefSeq" id="WP_176129983.1">
    <property type="nucleotide sequence ID" value="NZ_CADDZZ010000004.1"/>
</dbReference>
<dbReference type="Pfam" id="PF18722">
    <property type="entry name" value="MazG_C"/>
    <property type="match status" value="1"/>
</dbReference>
<reference evidence="3" key="1">
    <citation type="submission" date="2020-12" db="EMBL/GenBank/DDBJ databases">
        <title>Burkholderia cepacia complex in Mexico.</title>
        <authorList>
            <person name="Estrada P."/>
        </authorList>
    </citation>
    <scope>NUCLEOTIDE SEQUENCE</scope>
    <source>
        <strain evidence="3">871</strain>
    </source>
</reference>
<dbReference type="InterPro" id="IPR004518">
    <property type="entry name" value="MazG-like_dom"/>
</dbReference>
<dbReference type="GO" id="GO:0016787">
    <property type="term" value="F:hydrolase activity"/>
    <property type="evidence" value="ECO:0007669"/>
    <property type="project" value="UniProtKB-KW"/>
</dbReference>
<protein>
    <submittedName>
        <fullName evidence="3">Nucleoside triphosphate pyrophosphohydrolase family protein</fullName>
    </submittedName>
</protein>
<dbReference type="Proteomes" id="UP000645612">
    <property type="component" value="Unassembled WGS sequence"/>
</dbReference>
<organism evidence="3 4">
    <name type="scientific">Burkholderia cepacia</name>
    <name type="common">Pseudomonas cepacia</name>
    <dbReference type="NCBI Taxonomy" id="292"/>
    <lineage>
        <taxon>Bacteria</taxon>
        <taxon>Pseudomonadati</taxon>
        <taxon>Pseudomonadota</taxon>
        <taxon>Betaproteobacteria</taxon>
        <taxon>Burkholderiales</taxon>
        <taxon>Burkholderiaceae</taxon>
        <taxon>Burkholderia</taxon>
        <taxon>Burkholderia cepacia complex</taxon>
    </lineage>
</organism>
<feature type="domain" description="MazG C-terminal" evidence="2">
    <location>
        <begin position="110"/>
        <end position="292"/>
    </location>
</feature>
<proteinExistence type="predicted"/>
<dbReference type="InterPro" id="IPR011379">
    <property type="entry name" value="MazG-related_GP37"/>
</dbReference>
<keyword evidence="3" id="KW-0378">Hydrolase</keyword>
<evidence type="ECO:0000259" key="1">
    <source>
        <dbReference type="Pfam" id="PF03819"/>
    </source>
</evidence>
<dbReference type="Gene3D" id="1.10.287.1080">
    <property type="entry name" value="MazG-like"/>
    <property type="match status" value="1"/>
</dbReference>
<gene>
    <name evidence="3" type="ORF">JAO13_04670</name>
</gene>
<dbReference type="EMBL" id="JAEDXG010000003">
    <property type="protein sequence ID" value="MBH9695738.1"/>
    <property type="molecule type" value="Genomic_DNA"/>
</dbReference>
<evidence type="ECO:0000313" key="4">
    <source>
        <dbReference type="Proteomes" id="UP000645612"/>
    </source>
</evidence>
<feature type="domain" description="NTP pyrophosphohydrolase MazG-like" evidence="1">
    <location>
        <begin position="60"/>
        <end position="98"/>
    </location>
</feature>